<dbReference type="InterPro" id="IPR010920">
    <property type="entry name" value="LSM_dom_sf"/>
</dbReference>
<dbReference type="SUPFAM" id="SSF50182">
    <property type="entry name" value="Sm-like ribonucleoproteins"/>
    <property type="match status" value="1"/>
</dbReference>
<keyword evidence="3" id="KW-1185">Reference proteome</keyword>
<organism evidence="2 3">
    <name type="scientific">Kipferlia bialata</name>
    <dbReference type="NCBI Taxonomy" id="797122"/>
    <lineage>
        <taxon>Eukaryota</taxon>
        <taxon>Metamonada</taxon>
        <taxon>Carpediemonas-like organisms</taxon>
        <taxon>Kipferlia</taxon>
    </lineage>
</organism>
<dbReference type="EMBL" id="BDIP01000065">
    <property type="protein sequence ID" value="GIQ79846.1"/>
    <property type="molecule type" value="Genomic_DNA"/>
</dbReference>
<feature type="domain" description="Sm" evidence="1">
    <location>
        <begin position="1"/>
        <end position="68"/>
    </location>
</feature>
<evidence type="ECO:0000259" key="1">
    <source>
        <dbReference type="PROSITE" id="PS52002"/>
    </source>
</evidence>
<proteinExistence type="predicted"/>
<dbReference type="Pfam" id="PF01423">
    <property type="entry name" value="LSM"/>
    <property type="match status" value="1"/>
</dbReference>
<evidence type="ECO:0000313" key="3">
    <source>
        <dbReference type="Proteomes" id="UP000265618"/>
    </source>
</evidence>
<reference evidence="2 3" key="1">
    <citation type="journal article" date="2018" name="PLoS ONE">
        <title>The draft genome of Kipferlia bialata reveals reductive genome evolution in fornicate parasites.</title>
        <authorList>
            <person name="Tanifuji G."/>
            <person name="Takabayashi S."/>
            <person name="Kume K."/>
            <person name="Takagi M."/>
            <person name="Nakayama T."/>
            <person name="Kamikawa R."/>
            <person name="Inagaki Y."/>
            <person name="Hashimoto T."/>
        </authorList>
    </citation>
    <scope>NUCLEOTIDE SEQUENCE [LARGE SCALE GENOMIC DNA]</scope>
    <source>
        <strain evidence="2">NY0173</strain>
    </source>
</reference>
<accession>A0A9K3CMI1</accession>
<dbReference type="AlphaFoldDB" id="A0A9K3CMI1"/>
<dbReference type="PROSITE" id="PS52002">
    <property type="entry name" value="SM"/>
    <property type="match status" value="1"/>
</dbReference>
<dbReference type="InterPro" id="IPR047575">
    <property type="entry name" value="Sm"/>
</dbReference>
<protein>
    <recommendedName>
        <fullName evidence="1">Sm domain-containing protein</fullName>
    </recommendedName>
</protein>
<dbReference type="SMART" id="SM00651">
    <property type="entry name" value="Sm"/>
    <property type="match status" value="1"/>
</dbReference>
<dbReference type="CDD" id="cd00600">
    <property type="entry name" value="Sm_like"/>
    <property type="match status" value="1"/>
</dbReference>
<dbReference type="InterPro" id="IPR001163">
    <property type="entry name" value="Sm_dom_euk/arc"/>
</dbReference>
<dbReference type="Proteomes" id="UP000265618">
    <property type="component" value="Unassembled WGS sequence"/>
</dbReference>
<dbReference type="Gene3D" id="2.30.30.100">
    <property type="match status" value="1"/>
</dbReference>
<comment type="caution">
    <text evidence="2">The sequence shown here is derived from an EMBL/GenBank/DDBJ whole genome shotgun (WGS) entry which is preliminary data.</text>
</comment>
<evidence type="ECO:0000313" key="2">
    <source>
        <dbReference type="EMBL" id="GIQ79846.1"/>
    </source>
</evidence>
<name>A0A9K3CMI1_9EUKA</name>
<sequence length="82" mass="8872">MRQNNLSTYVGKRVRVTMKGCMEFVGMLDSVDRLSNLVLKDATVGENTYPTVVLRGPHLIMIHEDAPAAAVGGEGQDVEVIG</sequence>
<dbReference type="GO" id="GO:0003723">
    <property type="term" value="F:RNA binding"/>
    <property type="evidence" value="ECO:0007669"/>
    <property type="project" value="InterPro"/>
</dbReference>
<gene>
    <name evidence="2" type="ORF">KIPB_000548</name>
</gene>